<name>A0A392TPV6_9FABA</name>
<dbReference type="EMBL" id="LXQA010614853">
    <property type="protein sequence ID" value="MCI62200.1"/>
    <property type="molecule type" value="Genomic_DNA"/>
</dbReference>
<reference evidence="1 2" key="1">
    <citation type="journal article" date="2018" name="Front. Plant Sci.">
        <title>Red Clover (Trifolium pratense) and Zigzag Clover (T. medium) - A Picture of Genomic Similarities and Differences.</title>
        <authorList>
            <person name="Dluhosova J."/>
            <person name="Istvanek J."/>
            <person name="Nedelnik J."/>
            <person name="Repkova J."/>
        </authorList>
    </citation>
    <scope>NUCLEOTIDE SEQUENCE [LARGE SCALE GENOMIC DNA]</scope>
    <source>
        <strain evidence="2">cv. 10/8</strain>
        <tissue evidence="1">Leaf</tissue>
    </source>
</reference>
<comment type="caution">
    <text evidence="1">The sequence shown here is derived from an EMBL/GenBank/DDBJ whole genome shotgun (WGS) entry which is preliminary data.</text>
</comment>
<accession>A0A392TPV6</accession>
<protein>
    <submittedName>
        <fullName evidence="1">Uncharacterized protein</fullName>
    </submittedName>
</protein>
<keyword evidence="2" id="KW-1185">Reference proteome</keyword>
<organism evidence="1 2">
    <name type="scientific">Trifolium medium</name>
    <dbReference type="NCBI Taxonomy" id="97028"/>
    <lineage>
        <taxon>Eukaryota</taxon>
        <taxon>Viridiplantae</taxon>
        <taxon>Streptophyta</taxon>
        <taxon>Embryophyta</taxon>
        <taxon>Tracheophyta</taxon>
        <taxon>Spermatophyta</taxon>
        <taxon>Magnoliopsida</taxon>
        <taxon>eudicotyledons</taxon>
        <taxon>Gunneridae</taxon>
        <taxon>Pentapetalae</taxon>
        <taxon>rosids</taxon>
        <taxon>fabids</taxon>
        <taxon>Fabales</taxon>
        <taxon>Fabaceae</taxon>
        <taxon>Papilionoideae</taxon>
        <taxon>50 kb inversion clade</taxon>
        <taxon>NPAAA clade</taxon>
        <taxon>Hologalegina</taxon>
        <taxon>IRL clade</taxon>
        <taxon>Trifolieae</taxon>
        <taxon>Trifolium</taxon>
    </lineage>
</organism>
<proteinExistence type="predicted"/>
<dbReference type="Proteomes" id="UP000265520">
    <property type="component" value="Unassembled WGS sequence"/>
</dbReference>
<dbReference type="AlphaFoldDB" id="A0A392TPV6"/>
<evidence type="ECO:0000313" key="2">
    <source>
        <dbReference type="Proteomes" id="UP000265520"/>
    </source>
</evidence>
<evidence type="ECO:0000313" key="1">
    <source>
        <dbReference type="EMBL" id="MCI62200.1"/>
    </source>
</evidence>
<sequence length="42" mass="4667">MARCAVRSRATWFLPGICASRGADMARHPGEEFQICLHNGHL</sequence>
<feature type="non-terminal residue" evidence="1">
    <location>
        <position position="42"/>
    </location>
</feature>